<dbReference type="Proteomes" id="UP000308489">
    <property type="component" value="Chromosome 1"/>
</dbReference>
<dbReference type="PIRSF" id="PIRSF006603">
    <property type="entry name" value="DinF"/>
    <property type="match status" value="1"/>
</dbReference>
<dbReference type="InterPro" id="IPR048279">
    <property type="entry name" value="MdtK-like"/>
</dbReference>
<keyword evidence="5 7" id="KW-1133">Transmembrane helix</keyword>
<evidence type="ECO:0000256" key="2">
    <source>
        <dbReference type="ARBA" id="ARBA00022448"/>
    </source>
</evidence>
<comment type="subcellular location">
    <subcellularLocation>
        <location evidence="1">Cell membrane</location>
        <topology evidence="1">Multi-pass membrane protein</topology>
    </subcellularLocation>
</comment>
<feature type="transmembrane region" description="Helical" evidence="7">
    <location>
        <begin position="130"/>
        <end position="151"/>
    </location>
</feature>
<dbReference type="GO" id="GO:0005886">
    <property type="term" value="C:plasma membrane"/>
    <property type="evidence" value="ECO:0007669"/>
    <property type="project" value="UniProtKB-SubCell"/>
</dbReference>
<dbReference type="RefSeq" id="WP_138211096.1">
    <property type="nucleotide sequence ID" value="NZ_CBCRUQ010000006.1"/>
</dbReference>
<dbReference type="PANTHER" id="PTHR43823:SF3">
    <property type="entry name" value="MULTIDRUG EXPORT PROTEIN MEPA"/>
    <property type="match status" value="1"/>
</dbReference>
<gene>
    <name evidence="8" type="primary">mepA_6</name>
    <name evidence="8" type="ORF">NCTC503_02602</name>
</gene>
<dbReference type="PANTHER" id="PTHR43823">
    <property type="entry name" value="SPORULATION PROTEIN YKVU"/>
    <property type="match status" value="1"/>
</dbReference>
<evidence type="ECO:0000313" key="9">
    <source>
        <dbReference type="Proteomes" id="UP000308489"/>
    </source>
</evidence>
<keyword evidence="2" id="KW-0813">Transport</keyword>
<dbReference type="InterPro" id="IPR051327">
    <property type="entry name" value="MATE_MepA_subfamily"/>
</dbReference>
<dbReference type="OrthoDB" id="305360at2"/>
<evidence type="ECO:0000313" key="8">
    <source>
        <dbReference type="EMBL" id="VTQ95899.1"/>
    </source>
</evidence>
<evidence type="ECO:0000256" key="1">
    <source>
        <dbReference type="ARBA" id="ARBA00004651"/>
    </source>
</evidence>
<proteinExistence type="predicted"/>
<feature type="transmembrane region" description="Helical" evidence="7">
    <location>
        <begin position="351"/>
        <end position="374"/>
    </location>
</feature>
<feature type="transmembrane region" description="Helical" evidence="7">
    <location>
        <begin position="92"/>
        <end position="110"/>
    </location>
</feature>
<feature type="transmembrane region" description="Helical" evidence="7">
    <location>
        <begin position="231"/>
        <end position="251"/>
    </location>
</feature>
<feature type="transmembrane region" description="Helical" evidence="7">
    <location>
        <begin position="158"/>
        <end position="180"/>
    </location>
</feature>
<feature type="transmembrane region" description="Helical" evidence="7">
    <location>
        <begin position="10"/>
        <end position="29"/>
    </location>
</feature>
<sequence length="449" mass="48055">MTQKSIEQQFWKYVIPSMLTMLLAGFYAIVDGFFVGRATGDIGLAAINIAWPIAAVILAVGTGIGIGGSVIMSTLNGKGDIEGSNKARGNTIFMLIVSTIVLTLGFSITYTNILKFFGAEGKIYTAATEYIGVIAFASGLQLFGTGLAPLIRNSGKSIIAMSIMISGLIANIILDALFIMVLGLGIYGAAIATVTAQGLVAVASLIVIFCDKKNKFKVCELKPDWILIRKMLKIGMAPFGLSLSPSVIIIFANWQCINYGGEVAVAAYSVISYVVASIQSLLQGVGDGIQPLISFCNGSRQYNSMNKILKKAISTVIIISVIIFIAIIPARNVLPSIFGSSKETAIVIKDALFLSSFAFPLIGIVRLSAAYFYAVGSTRFSSLLVYSDALIITPFLLILLPRILGLRGIWLSLVVAQGILMILVGFMFNKHYKSLKEEMCIDNEGNKSA</sequence>
<dbReference type="AlphaFoldDB" id="A0A4U9RUM1"/>
<keyword evidence="6 7" id="KW-0472">Membrane</keyword>
<evidence type="ECO:0000256" key="6">
    <source>
        <dbReference type="ARBA" id="ARBA00023136"/>
    </source>
</evidence>
<feature type="transmembrane region" description="Helical" evidence="7">
    <location>
        <begin position="186"/>
        <end position="210"/>
    </location>
</feature>
<keyword evidence="9" id="KW-1185">Reference proteome</keyword>
<dbReference type="InterPro" id="IPR002528">
    <property type="entry name" value="MATE_fam"/>
</dbReference>
<feature type="transmembrane region" description="Helical" evidence="7">
    <location>
        <begin position="263"/>
        <end position="282"/>
    </location>
</feature>
<accession>A0A4U9RUM1</accession>
<keyword evidence="4 7" id="KW-0812">Transmembrane</keyword>
<evidence type="ECO:0000256" key="4">
    <source>
        <dbReference type="ARBA" id="ARBA00022692"/>
    </source>
</evidence>
<dbReference type="GO" id="GO:0042910">
    <property type="term" value="F:xenobiotic transmembrane transporter activity"/>
    <property type="evidence" value="ECO:0007669"/>
    <property type="project" value="InterPro"/>
</dbReference>
<evidence type="ECO:0000256" key="5">
    <source>
        <dbReference type="ARBA" id="ARBA00022989"/>
    </source>
</evidence>
<keyword evidence="3" id="KW-1003">Cell membrane</keyword>
<dbReference type="KEGG" id="hhw:NCTC503_02602"/>
<evidence type="ECO:0000256" key="7">
    <source>
        <dbReference type="SAM" id="Phobius"/>
    </source>
</evidence>
<feature type="transmembrane region" description="Helical" evidence="7">
    <location>
        <begin position="409"/>
        <end position="429"/>
    </location>
</feature>
<feature type="transmembrane region" description="Helical" evidence="7">
    <location>
        <begin position="383"/>
        <end position="403"/>
    </location>
</feature>
<feature type="transmembrane region" description="Helical" evidence="7">
    <location>
        <begin position="49"/>
        <end position="71"/>
    </location>
</feature>
<dbReference type="GO" id="GO:0015297">
    <property type="term" value="F:antiporter activity"/>
    <property type="evidence" value="ECO:0007669"/>
    <property type="project" value="InterPro"/>
</dbReference>
<reference evidence="8 9" key="1">
    <citation type="submission" date="2019-05" db="EMBL/GenBank/DDBJ databases">
        <authorList>
            <consortium name="Pathogen Informatics"/>
        </authorList>
    </citation>
    <scope>NUCLEOTIDE SEQUENCE [LARGE SCALE GENOMIC DNA]</scope>
    <source>
        <strain evidence="8 9">NCTC503</strain>
    </source>
</reference>
<organism evidence="8 9">
    <name type="scientific">Hathewaya histolytica</name>
    <name type="common">Clostridium histolyticum</name>
    <dbReference type="NCBI Taxonomy" id="1498"/>
    <lineage>
        <taxon>Bacteria</taxon>
        <taxon>Bacillati</taxon>
        <taxon>Bacillota</taxon>
        <taxon>Clostridia</taxon>
        <taxon>Eubacteriales</taxon>
        <taxon>Clostridiaceae</taxon>
        <taxon>Hathewaya</taxon>
    </lineage>
</organism>
<protein>
    <submittedName>
        <fullName evidence="8">MATE efflux family protein</fullName>
    </submittedName>
</protein>
<name>A0A4U9RUM1_HATHI</name>
<dbReference type="EMBL" id="LR590481">
    <property type="protein sequence ID" value="VTQ95899.1"/>
    <property type="molecule type" value="Genomic_DNA"/>
</dbReference>
<evidence type="ECO:0000256" key="3">
    <source>
        <dbReference type="ARBA" id="ARBA00022475"/>
    </source>
</evidence>
<dbReference type="Pfam" id="PF01554">
    <property type="entry name" value="MatE"/>
    <property type="match status" value="2"/>
</dbReference>
<feature type="transmembrane region" description="Helical" evidence="7">
    <location>
        <begin position="312"/>
        <end position="331"/>
    </location>
</feature>